<dbReference type="PANTHER" id="PTHR33055:SF13">
    <property type="entry name" value="TRANSPOSASE"/>
    <property type="match status" value="1"/>
</dbReference>
<name>A0A1H9KNL7_9SPHI</name>
<protein>
    <submittedName>
        <fullName evidence="4">Transposase</fullName>
    </submittedName>
</protein>
<sequence length="358" mass="41496">MSNLKYSIGIDVSKKDFHCCLSVIDTEQAVKIKSTHKFANSTSGFKLLTEWVRRNMKEDLAVFCVMEATGVYHEQLAWYLYDKDFSISILLPNKAKKYLQANGAKSKNDKIDARGLAQIGAEKKLDLWMPPSRKLYDLRSCTRQHQSLSEMHTAINNQLEAITYSQFQSKDIIRQMKKTMRLLEQQIDEMDKIIEKIVKEDEVLNLHYQNISQIKGLAMLSFAVIAAETNGFALFKDARSLVSYAGYDVVENQSGNHVGRTKISKKGNSRIRRILHMPVLCAVRDDQPQFKKLYERVYKRTGIKMKGYVAVQKKILIMAYYLWRKKQKYQTDFNYPEKIIAPEQAEATHDKISKEKFH</sequence>
<evidence type="ECO:0000313" key="5">
    <source>
        <dbReference type="Proteomes" id="UP000199572"/>
    </source>
</evidence>
<reference evidence="5" key="1">
    <citation type="submission" date="2016-10" db="EMBL/GenBank/DDBJ databases">
        <authorList>
            <person name="Varghese N."/>
            <person name="Submissions S."/>
        </authorList>
    </citation>
    <scope>NUCLEOTIDE SEQUENCE [LARGE SCALE GENOMIC DNA]</scope>
    <source>
        <strain evidence="5">DSM 18610</strain>
    </source>
</reference>
<dbReference type="PANTHER" id="PTHR33055">
    <property type="entry name" value="TRANSPOSASE FOR INSERTION SEQUENCE ELEMENT IS1111A"/>
    <property type="match status" value="1"/>
</dbReference>
<dbReference type="InterPro" id="IPR047650">
    <property type="entry name" value="Transpos_IS110"/>
</dbReference>
<evidence type="ECO:0000256" key="1">
    <source>
        <dbReference type="SAM" id="Coils"/>
    </source>
</evidence>
<dbReference type="OrthoDB" id="964423at2"/>
<evidence type="ECO:0000259" key="3">
    <source>
        <dbReference type="Pfam" id="PF02371"/>
    </source>
</evidence>
<accession>A0A1H9KNL7</accession>
<dbReference type="GO" id="GO:0006313">
    <property type="term" value="P:DNA transposition"/>
    <property type="evidence" value="ECO:0007669"/>
    <property type="project" value="InterPro"/>
</dbReference>
<dbReference type="GO" id="GO:0003677">
    <property type="term" value="F:DNA binding"/>
    <property type="evidence" value="ECO:0007669"/>
    <property type="project" value="InterPro"/>
</dbReference>
<dbReference type="AlphaFoldDB" id="A0A1H9KNL7"/>
<keyword evidence="5" id="KW-1185">Reference proteome</keyword>
<feature type="domain" description="Transposase IS110-like N-terminal" evidence="2">
    <location>
        <begin position="8"/>
        <end position="161"/>
    </location>
</feature>
<dbReference type="RefSeq" id="WP_090881440.1">
    <property type="nucleotide sequence ID" value="NZ_FOGG01000003.1"/>
</dbReference>
<dbReference type="Pfam" id="PF01548">
    <property type="entry name" value="DEDD_Tnp_IS110"/>
    <property type="match status" value="1"/>
</dbReference>
<dbReference type="GO" id="GO:0004803">
    <property type="term" value="F:transposase activity"/>
    <property type="evidence" value="ECO:0007669"/>
    <property type="project" value="InterPro"/>
</dbReference>
<dbReference type="Pfam" id="PF02371">
    <property type="entry name" value="Transposase_20"/>
    <property type="match status" value="1"/>
</dbReference>
<dbReference type="InterPro" id="IPR002525">
    <property type="entry name" value="Transp_IS110-like_N"/>
</dbReference>
<keyword evidence="1" id="KW-0175">Coiled coil</keyword>
<gene>
    <name evidence="4" type="ORF">SAMN04488023_10381</name>
</gene>
<feature type="domain" description="Transposase IS116/IS110/IS902 C-terminal" evidence="3">
    <location>
        <begin position="209"/>
        <end position="295"/>
    </location>
</feature>
<dbReference type="EMBL" id="FOGG01000003">
    <property type="protein sequence ID" value="SER00740.1"/>
    <property type="molecule type" value="Genomic_DNA"/>
</dbReference>
<dbReference type="NCBIfam" id="NF033542">
    <property type="entry name" value="transpos_IS110"/>
    <property type="match status" value="1"/>
</dbReference>
<dbReference type="Proteomes" id="UP000199572">
    <property type="component" value="Unassembled WGS sequence"/>
</dbReference>
<proteinExistence type="predicted"/>
<evidence type="ECO:0000313" key="4">
    <source>
        <dbReference type="EMBL" id="SER00740.1"/>
    </source>
</evidence>
<feature type="coiled-coil region" evidence="1">
    <location>
        <begin position="173"/>
        <end position="200"/>
    </location>
</feature>
<dbReference type="InterPro" id="IPR003346">
    <property type="entry name" value="Transposase_20"/>
</dbReference>
<organism evidence="4 5">
    <name type="scientific">Pedobacter rhizosphaerae</name>
    <dbReference type="NCBI Taxonomy" id="390241"/>
    <lineage>
        <taxon>Bacteria</taxon>
        <taxon>Pseudomonadati</taxon>
        <taxon>Bacteroidota</taxon>
        <taxon>Sphingobacteriia</taxon>
        <taxon>Sphingobacteriales</taxon>
        <taxon>Sphingobacteriaceae</taxon>
        <taxon>Pedobacter</taxon>
    </lineage>
</organism>
<evidence type="ECO:0000259" key="2">
    <source>
        <dbReference type="Pfam" id="PF01548"/>
    </source>
</evidence>